<evidence type="ECO:0000313" key="2">
    <source>
        <dbReference type="EMBL" id="MCI83718.1"/>
    </source>
</evidence>
<feature type="non-terminal residue" evidence="2">
    <location>
        <position position="1"/>
    </location>
</feature>
<name>A0A392V5W4_9FABA</name>
<reference evidence="2 3" key="1">
    <citation type="journal article" date="2018" name="Front. Plant Sci.">
        <title>Red Clover (Trifolium pratense) and Zigzag Clover (T. medium) - A Picture of Genomic Similarities and Differences.</title>
        <authorList>
            <person name="Dluhosova J."/>
            <person name="Istvanek J."/>
            <person name="Nedelnik J."/>
            <person name="Repkova J."/>
        </authorList>
    </citation>
    <scope>NUCLEOTIDE SEQUENCE [LARGE SCALE GENOMIC DNA]</scope>
    <source>
        <strain evidence="3">cv. 10/8</strain>
        <tissue evidence="2">Leaf</tissue>
    </source>
</reference>
<feature type="compositionally biased region" description="Low complexity" evidence="1">
    <location>
        <begin position="14"/>
        <end position="33"/>
    </location>
</feature>
<evidence type="ECO:0000256" key="1">
    <source>
        <dbReference type="SAM" id="MobiDB-lite"/>
    </source>
</evidence>
<dbReference type="EMBL" id="LXQA011073706">
    <property type="protein sequence ID" value="MCI83718.1"/>
    <property type="molecule type" value="Genomic_DNA"/>
</dbReference>
<keyword evidence="3" id="KW-1185">Reference proteome</keyword>
<accession>A0A392V5W4</accession>
<sequence>GNNARINNETSIVGPNGTRNINGPGNGNNGNNRNGRRGRNSTNPTSSDHGSSRITSTMKRKC</sequence>
<feature type="region of interest" description="Disordered" evidence="1">
    <location>
        <begin position="1"/>
        <end position="62"/>
    </location>
</feature>
<organism evidence="2 3">
    <name type="scientific">Trifolium medium</name>
    <dbReference type="NCBI Taxonomy" id="97028"/>
    <lineage>
        <taxon>Eukaryota</taxon>
        <taxon>Viridiplantae</taxon>
        <taxon>Streptophyta</taxon>
        <taxon>Embryophyta</taxon>
        <taxon>Tracheophyta</taxon>
        <taxon>Spermatophyta</taxon>
        <taxon>Magnoliopsida</taxon>
        <taxon>eudicotyledons</taxon>
        <taxon>Gunneridae</taxon>
        <taxon>Pentapetalae</taxon>
        <taxon>rosids</taxon>
        <taxon>fabids</taxon>
        <taxon>Fabales</taxon>
        <taxon>Fabaceae</taxon>
        <taxon>Papilionoideae</taxon>
        <taxon>50 kb inversion clade</taxon>
        <taxon>NPAAA clade</taxon>
        <taxon>Hologalegina</taxon>
        <taxon>IRL clade</taxon>
        <taxon>Trifolieae</taxon>
        <taxon>Trifolium</taxon>
    </lineage>
</organism>
<feature type="compositionally biased region" description="Polar residues" evidence="1">
    <location>
        <begin position="1"/>
        <end position="13"/>
    </location>
</feature>
<dbReference type="Proteomes" id="UP000265520">
    <property type="component" value="Unassembled WGS sequence"/>
</dbReference>
<feature type="compositionally biased region" description="Polar residues" evidence="1">
    <location>
        <begin position="46"/>
        <end position="62"/>
    </location>
</feature>
<dbReference type="AlphaFoldDB" id="A0A392V5W4"/>
<protein>
    <submittedName>
        <fullName evidence="2">Uncharacterized protein</fullName>
    </submittedName>
</protein>
<proteinExistence type="predicted"/>
<evidence type="ECO:0000313" key="3">
    <source>
        <dbReference type="Proteomes" id="UP000265520"/>
    </source>
</evidence>
<comment type="caution">
    <text evidence="2">The sequence shown here is derived from an EMBL/GenBank/DDBJ whole genome shotgun (WGS) entry which is preliminary data.</text>
</comment>